<evidence type="ECO:0000313" key="2">
    <source>
        <dbReference type="EMBL" id="CQH64295.1"/>
    </source>
</evidence>
<evidence type="ECO:0000256" key="1">
    <source>
        <dbReference type="SAM" id="Phobius"/>
    </source>
</evidence>
<feature type="transmembrane region" description="Helical" evidence="1">
    <location>
        <begin position="77"/>
        <end position="99"/>
    </location>
</feature>
<gene>
    <name evidence="2" type="ORF">HHUB_4350</name>
</gene>
<sequence length="105" mass="10902">MNVARASPLDGVPDKFDGVAALVAGVILGWGFLYAIKPILGTTAALAVLSIYLVGRTADFVHISVVVVSWVPVFIGLYSSGLLGGLTGGVLGLLIYDIWLRTNAS</sequence>
<protein>
    <submittedName>
        <fullName evidence="2">Uncharacterized protein</fullName>
    </submittedName>
</protein>
<dbReference type="Proteomes" id="UP000066737">
    <property type="component" value="Plasmid pSTJ001"/>
</dbReference>
<accession>A0A0U5H6T8</accession>
<geneLocation type="plasmid" evidence="3">
    <name>pSTJ001</name>
</geneLocation>
<keyword evidence="1" id="KW-0472">Membrane</keyword>
<evidence type="ECO:0000313" key="3">
    <source>
        <dbReference type="Proteomes" id="UP000066737"/>
    </source>
</evidence>
<proteinExistence type="predicted"/>
<keyword evidence="1" id="KW-1133">Transmembrane helix</keyword>
<reference evidence="3" key="1">
    <citation type="journal article" date="2016" name="Environ. Microbiol.">
        <title>The complete genome of a viable archaeum isolated from 123-million-year-old rock salt.</title>
        <authorList>
            <person name="Jaakkola S.T."/>
            <person name="Pfeiffer F."/>
            <person name="Ravantti J.J."/>
            <person name="Guo Q."/>
            <person name="Liu Y."/>
            <person name="Chen X."/>
            <person name="Ma H."/>
            <person name="Yang C."/>
            <person name="Oksanen H.M."/>
            <person name="Bamford D.H."/>
        </authorList>
    </citation>
    <scope>NUCLEOTIDE SEQUENCE</scope>
    <source>
        <strain evidence="3">JI20-1</strain>
        <plasmid evidence="3">Plasmid pSTJ001</plasmid>
    </source>
</reference>
<keyword evidence="3" id="KW-1185">Reference proteome</keyword>
<dbReference type="KEGG" id="hhb:Hhub_4350"/>
<dbReference type="OrthoDB" id="351269at2157"/>
<feature type="transmembrane region" description="Helical" evidence="1">
    <location>
        <begin position="43"/>
        <end position="71"/>
    </location>
</feature>
<dbReference type="GeneID" id="32029154"/>
<feature type="transmembrane region" description="Helical" evidence="1">
    <location>
        <begin position="18"/>
        <end position="36"/>
    </location>
</feature>
<dbReference type="EMBL" id="LN831303">
    <property type="protein sequence ID" value="CQH64295.1"/>
    <property type="molecule type" value="Genomic_DNA"/>
</dbReference>
<keyword evidence="1" id="KW-0812">Transmembrane</keyword>
<dbReference type="AlphaFoldDB" id="A0A0U5H6T8"/>
<name>A0A0U5H6T8_9EURY</name>
<organism evidence="2 3">
    <name type="scientific">Halobacterium hubeiense</name>
    <dbReference type="NCBI Taxonomy" id="1407499"/>
    <lineage>
        <taxon>Archaea</taxon>
        <taxon>Methanobacteriati</taxon>
        <taxon>Methanobacteriota</taxon>
        <taxon>Stenosarchaea group</taxon>
        <taxon>Halobacteria</taxon>
        <taxon>Halobacteriales</taxon>
        <taxon>Halobacteriaceae</taxon>
        <taxon>Halobacterium</taxon>
    </lineage>
</organism>
<dbReference type="RefSeq" id="WP_082687289.1">
    <property type="nucleotide sequence ID" value="NZ_CEML01000003.1"/>
</dbReference>